<reference evidence="3" key="2">
    <citation type="journal article" date="2024" name="Plant">
        <title>Genomic evolution and insights into agronomic trait innovations of Sesamum species.</title>
        <authorList>
            <person name="Miao H."/>
            <person name="Wang L."/>
            <person name="Qu L."/>
            <person name="Liu H."/>
            <person name="Sun Y."/>
            <person name="Le M."/>
            <person name="Wang Q."/>
            <person name="Wei S."/>
            <person name="Zheng Y."/>
            <person name="Lin W."/>
            <person name="Duan Y."/>
            <person name="Cao H."/>
            <person name="Xiong S."/>
            <person name="Wang X."/>
            <person name="Wei L."/>
            <person name="Li C."/>
            <person name="Ma Q."/>
            <person name="Ju M."/>
            <person name="Zhao R."/>
            <person name="Li G."/>
            <person name="Mu C."/>
            <person name="Tian Q."/>
            <person name="Mei H."/>
            <person name="Zhang T."/>
            <person name="Gao T."/>
            <person name="Zhang H."/>
        </authorList>
    </citation>
    <scope>NUCLEOTIDE SEQUENCE</scope>
    <source>
        <strain evidence="3">KEN8</strain>
    </source>
</reference>
<feature type="chain" id="PRO_5044013917" evidence="2">
    <location>
        <begin position="30"/>
        <end position="102"/>
    </location>
</feature>
<protein>
    <submittedName>
        <fullName evidence="3">Uncharacterized protein</fullName>
    </submittedName>
</protein>
<name>A0AAW2QW65_9LAMI</name>
<gene>
    <name evidence="3" type="ORF">Scaly_0881100</name>
</gene>
<reference evidence="3" key="1">
    <citation type="submission" date="2020-06" db="EMBL/GenBank/DDBJ databases">
        <authorList>
            <person name="Li T."/>
            <person name="Hu X."/>
            <person name="Zhang T."/>
            <person name="Song X."/>
            <person name="Zhang H."/>
            <person name="Dai N."/>
            <person name="Sheng W."/>
            <person name="Hou X."/>
            <person name="Wei L."/>
        </authorList>
    </citation>
    <scope>NUCLEOTIDE SEQUENCE</scope>
    <source>
        <strain evidence="3">KEN8</strain>
        <tissue evidence="3">Leaf</tissue>
    </source>
</reference>
<keyword evidence="2" id="KW-0732">Signal</keyword>
<evidence type="ECO:0000256" key="2">
    <source>
        <dbReference type="SAM" id="SignalP"/>
    </source>
</evidence>
<feature type="region of interest" description="Disordered" evidence="1">
    <location>
        <begin position="67"/>
        <end position="102"/>
    </location>
</feature>
<dbReference type="EMBL" id="JACGWM010000005">
    <property type="protein sequence ID" value="KAL0371995.1"/>
    <property type="molecule type" value="Genomic_DNA"/>
</dbReference>
<accession>A0AAW2QW65</accession>
<proteinExistence type="predicted"/>
<feature type="signal peptide" evidence="2">
    <location>
        <begin position="1"/>
        <end position="29"/>
    </location>
</feature>
<evidence type="ECO:0000313" key="3">
    <source>
        <dbReference type="EMBL" id="KAL0371995.1"/>
    </source>
</evidence>
<evidence type="ECO:0000256" key="1">
    <source>
        <dbReference type="SAM" id="MobiDB-lite"/>
    </source>
</evidence>
<organism evidence="3">
    <name type="scientific">Sesamum calycinum</name>
    <dbReference type="NCBI Taxonomy" id="2727403"/>
    <lineage>
        <taxon>Eukaryota</taxon>
        <taxon>Viridiplantae</taxon>
        <taxon>Streptophyta</taxon>
        <taxon>Embryophyta</taxon>
        <taxon>Tracheophyta</taxon>
        <taxon>Spermatophyta</taxon>
        <taxon>Magnoliopsida</taxon>
        <taxon>eudicotyledons</taxon>
        <taxon>Gunneridae</taxon>
        <taxon>Pentapetalae</taxon>
        <taxon>asterids</taxon>
        <taxon>lamiids</taxon>
        <taxon>Lamiales</taxon>
        <taxon>Pedaliaceae</taxon>
        <taxon>Sesamum</taxon>
    </lineage>
</organism>
<sequence>MASSDKTNYVLVLCMLLVFLQLHFGFMSAYQPQKIRPPAPVRASIRPVVNPPPARVGFRVNRFKKTETDAFRPTAPGNSPGMGHDGPPGVPVISTNGRVPIN</sequence>
<comment type="caution">
    <text evidence="3">The sequence shown here is derived from an EMBL/GenBank/DDBJ whole genome shotgun (WGS) entry which is preliminary data.</text>
</comment>
<dbReference type="AlphaFoldDB" id="A0AAW2QW65"/>
<feature type="compositionally biased region" description="Polar residues" evidence="1">
    <location>
        <begin position="93"/>
        <end position="102"/>
    </location>
</feature>